<name>A0A9K3DE63_9EUKA</name>
<dbReference type="AlphaFoldDB" id="A0A9K3DE63"/>
<comment type="caution">
    <text evidence="2">The sequence shown here is derived from an EMBL/GenBank/DDBJ whole genome shotgun (WGS) entry which is preliminary data.</text>
</comment>
<dbReference type="Proteomes" id="UP000265618">
    <property type="component" value="Unassembled WGS sequence"/>
</dbReference>
<protein>
    <recommendedName>
        <fullName evidence="1">CCDC93 N-terminal domain-containing protein</fullName>
    </recommendedName>
</protein>
<gene>
    <name evidence="2" type="ORF">KIPB_016546</name>
</gene>
<keyword evidence="3" id="KW-1185">Reference proteome</keyword>
<dbReference type="GO" id="GO:0006893">
    <property type="term" value="P:Golgi to plasma membrane transport"/>
    <property type="evidence" value="ECO:0007669"/>
    <property type="project" value="TreeGrafter"/>
</dbReference>
<sequence length="58" mass="6570">MLPYDVIVGGLAWCCMMSNFDLDLDFEFDVTATIKNKIKVGERIGKALRNLKCPHPLQ</sequence>
<reference evidence="2 3" key="1">
    <citation type="journal article" date="2018" name="PLoS ONE">
        <title>The draft genome of Kipferlia bialata reveals reductive genome evolution in fornicate parasites.</title>
        <authorList>
            <person name="Tanifuji G."/>
            <person name="Takabayashi S."/>
            <person name="Kume K."/>
            <person name="Takagi M."/>
            <person name="Nakayama T."/>
            <person name="Kamikawa R."/>
            <person name="Inagaki Y."/>
            <person name="Hashimoto T."/>
        </authorList>
    </citation>
    <scope>NUCLEOTIDE SEQUENCE [LARGE SCALE GENOMIC DNA]</scope>
    <source>
        <strain evidence="2">NY0173</strain>
    </source>
</reference>
<dbReference type="InterPro" id="IPR039116">
    <property type="entry name" value="CCDC93"/>
</dbReference>
<dbReference type="OrthoDB" id="16092at2759"/>
<feature type="non-terminal residue" evidence="2">
    <location>
        <position position="1"/>
    </location>
</feature>
<accession>A0A9K3DE63</accession>
<proteinExistence type="predicted"/>
<evidence type="ECO:0000313" key="3">
    <source>
        <dbReference type="Proteomes" id="UP000265618"/>
    </source>
</evidence>
<evidence type="ECO:0000313" key="2">
    <source>
        <dbReference type="EMBL" id="GIQ92650.1"/>
    </source>
</evidence>
<dbReference type="Pfam" id="PF21673">
    <property type="entry name" value="CCDC93_N"/>
    <property type="match status" value="1"/>
</dbReference>
<dbReference type="PANTHER" id="PTHR16441">
    <property type="entry name" value="FIDIPIDINE"/>
    <property type="match status" value="1"/>
</dbReference>
<evidence type="ECO:0000259" key="1">
    <source>
        <dbReference type="Pfam" id="PF21673"/>
    </source>
</evidence>
<dbReference type="PANTHER" id="PTHR16441:SF0">
    <property type="entry name" value="COILED-COIL DOMAIN-CONTAINING PROTEIN 93"/>
    <property type="match status" value="1"/>
</dbReference>
<feature type="domain" description="CCDC93 N-terminal" evidence="1">
    <location>
        <begin position="3"/>
        <end position="58"/>
    </location>
</feature>
<dbReference type="InterPro" id="IPR048747">
    <property type="entry name" value="CCDC93_N"/>
</dbReference>
<dbReference type="EMBL" id="BDIP01010193">
    <property type="protein sequence ID" value="GIQ92650.1"/>
    <property type="molecule type" value="Genomic_DNA"/>
</dbReference>
<organism evidence="2 3">
    <name type="scientific">Kipferlia bialata</name>
    <dbReference type="NCBI Taxonomy" id="797122"/>
    <lineage>
        <taxon>Eukaryota</taxon>
        <taxon>Metamonada</taxon>
        <taxon>Carpediemonas-like organisms</taxon>
        <taxon>Kipferlia</taxon>
    </lineage>
</organism>